<sequence length="35" mass="3930">MHPHVVQGFFVCKCNVQIARNDEIFLPSDAVILST</sequence>
<dbReference type="EMBL" id="FTNM01000002">
    <property type="protein sequence ID" value="SIQ95763.1"/>
    <property type="molecule type" value="Genomic_DNA"/>
</dbReference>
<dbReference type="AlphaFoldDB" id="A0A1N6X0C4"/>
<dbReference type="STRING" id="1077936.SAMN05421545_1855"/>
<organism evidence="1 2">
    <name type="scientific">Pontibacter lucknowensis</name>
    <dbReference type="NCBI Taxonomy" id="1077936"/>
    <lineage>
        <taxon>Bacteria</taxon>
        <taxon>Pseudomonadati</taxon>
        <taxon>Bacteroidota</taxon>
        <taxon>Cytophagia</taxon>
        <taxon>Cytophagales</taxon>
        <taxon>Hymenobacteraceae</taxon>
        <taxon>Pontibacter</taxon>
    </lineage>
</organism>
<protein>
    <submittedName>
        <fullName evidence="1">Uncharacterized protein</fullName>
    </submittedName>
</protein>
<name>A0A1N6X0C4_9BACT</name>
<reference evidence="2" key="1">
    <citation type="submission" date="2017-01" db="EMBL/GenBank/DDBJ databases">
        <authorList>
            <person name="Varghese N."/>
            <person name="Submissions S."/>
        </authorList>
    </citation>
    <scope>NUCLEOTIDE SEQUENCE [LARGE SCALE GENOMIC DNA]</scope>
    <source>
        <strain evidence="2">DM9</strain>
    </source>
</reference>
<evidence type="ECO:0000313" key="2">
    <source>
        <dbReference type="Proteomes" id="UP000185924"/>
    </source>
</evidence>
<gene>
    <name evidence="1" type="ORF">SAMN05421545_1855</name>
</gene>
<accession>A0A1N6X0C4</accession>
<proteinExistence type="predicted"/>
<dbReference type="Proteomes" id="UP000185924">
    <property type="component" value="Unassembled WGS sequence"/>
</dbReference>
<evidence type="ECO:0000313" key="1">
    <source>
        <dbReference type="EMBL" id="SIQ95763.1"/>
    </source>
</evidence>
<keyword evidence="2" id="KW-1185">Reference proteome</keyword>